<keyword evidence="3" id="KW-1185">Reference proteome</keyword>
<proteinExistence type="predicted"/>
<dbReference type="EMBL" id="KV417491">
    <property type="protein sequence ID" value="KZP30936.1"/>
    <property type="molecule type" value="Genomic_DNA"/>
</dbReference>
<dbReference type="Proteomes" id="UP000076532">
    <property type="component" value="Unassembled WGS sequence"/>
</dbReference>
<name>A0A166TST9_9AGAM</name>
<evidence type="ECO:0000313" key="2">
    <source>
        <dbReference type="EMBL" id="KZP30936.1"/>
    </source>
</evidence>
<protein>
    <submittedName>
        <fullName evidence="2">Uncharacterized protein</fullName>
    </submittedName>
</protein>
<organism evidence="2 3">
    <name type="scientific">Athelia psychrophila</name>
    <dbReference type="NCBI Taxonomy" id="1759441"/>
    <lineage>
        <taxon>Eukaryota</taxon>
        <taxon>Fungi</taxon>
        <taxon>Dikarya</taxon>
        <taxon>Basidiomycota</taxon>
        <taxon>Agaricomycotina</taxon>
        <taxon>Agaricomycetes</taxon>
        <taxon>Agaricomycetidae</taxon>
        <taxon>Atheliales</taxon>
        <taxon>Atheliaceae</taxon>
        <taxon>Athelia</taxon>
    </lineage>
</organism>
<reference evidence="2 3" key="1">
    <citation type="journal article" date="2016" name="Mol. Biol. Evol.">
        <title>Comparative Genomics of Early-Diverging Mushroom-Forming Fungi Provides Insights into the Origins of Lignocellulose Decay Capabilities.</title>
        <authorList>
            <person name="Nagy L.G."/>
            <person name="Riley R."/>
            <person name="Tritt A."/>
            <person name="Adam C."/>
            <person name="Daum C."/>
            <person name="Floudas D."/>
            <person name="Sun H."/>
            <person name="Yadav J.S."/>
            <person name="Pangilinan J."/>
            <person name="Larsson K.H."/>
            <person name="Matsuura K."/>
            <person name="Barry K."/>
            <person name="Labutti K."/>
            <person name="Kuo R."/>
            <person name="Ohm R.A."/>
            <person name="Bhattacharya S.S."/>
            <person name="Shirouzu T."/>
            <person name="Yoshinaga Y."/>
            <person name="Martin F.M."/>
            <person name="Grigoriev I.V."/>
            <person name="Hibbett D.S."/>
        </authorList>
    </citation>
    <scope>NUCLEOTIDE SEQUENCE [LARGE SCALE GENOMIC DNA]</scope>
    <source>
        <strain evidence="2 3">CBS 109695</strain>
    </source>
</reference>
<evidence type="ECO:0000313" key="1">
    <source>
        <dbReference type="EMBL" id="KZP13164.1"/>
    </source>
</evidence>
<evidence type="ECO:0000313" key="3">
    <source>
        <dbReference type="Proteomes" id="UP000076532"/>
    </source>
</evidence>
<accession>A0A166TST9</accession>
<dbReference type="EMBL" id="KV417637">
    <property type="protein sequence ID" value="KZP13164.1"/>
    <property type="molecule type" value="Genomic_DNA"/>
</dbReference>
<sequence>MPCPSPVRFLSPPLCICIPPTLDTDASHFLAMLPSSIHYRRPHARQPQPSAHRTLSCARSVSNTCSWTNAPG</sequence>
<dbReference type="AlphaFoldDB" id="A0A166TST9"/>
<gene>
    <name evidence="2" type="ORF">FIBSPDRAFT_849949</name>
    <name evidence="1" type="ORF">FIBSPDRAFT_869619</name>
</gene>